<proteinExistence type="predicted"/>
<keyword evidence="1" id="KW-0472">Membrane</keyword>
<feature type="transmembrane region" description="Helical" evidence="1">
    <location>
        <begin position="12"/>
        <end position="38"/>
    </location>
</feature>
<evidence type="ECO:0000313" key="2">
    <source>
        <dbReference type="EMBL" id="BBL06373.1"/>
    </source>
</evidence>
<dbReference type="KEGG" id="ada:A5CPEGH6_10110"/>
<gene>
    <name evidence="2" type="ORF">A5CPEGH6_10110</name>
</gene>
<dbReference type="Proteomes" id="UP000319374">
    <property type="component" value="Chromosome"/>
</dbReference>
<reference evidence="3" key="1">
    <citation type="submission" date="2019-06" db="EMBL/GenBank/DDBJ databases">
        <title>Alistipes onderdonkii subsp. vulgaris subsp. nov., Alistipes dispar sp. nov. and Alistipes communis sp. nov., isolated from human faeces, and creation of Alistipes onderdonkii subsp. onderdonkii subsp. nov.</title>
        <authorList>
            <person name="Sakamoto M."/>
            <person name="Ikeyama N."/>
            <person name="Ogata Y."/>
            <person name="Suda W."/>
            <person name="Iino T."/>
            <person name="Hattori M."/>
            <person name="Ohkuma M."/>
        </authorList>
    </citation>
    <scope>NUCLEOTIDE SEQUENCE [LARGE SCALE GENOMIC DNA]</scope>
    <source>
        <strain evidence="3">5CPEGH6</strain>
    </source>
</reference>
<keyword evidence="1" id="KW-0812">Transmembrane</keyword>
<name>A0A4Y1WZ93_9BACT</name>
<evidence type="ECO:0000313" key="3">
    <source>
        <dbReference type="Proteomes" id="UP000319374"/>
    </source>
</evidence>
<dbReference type="AlphaFoldDB" id="A0A4Y1WZ93"/>
<organism evidence="2 3">
    <name type="scientific">Alistipes dispar</name>
    <dbReference type="NCBI Taxonomy" id="2585119"/>
    <lineage>
        <taxon>Bacteria</taxon>
        <taxon>Pseudomonadati</taxon>
        <taxon>Bacteroidota</taxon>
        <taxon>Bacteroidia</taxon>
        <taxon>Bacteroidales</taxon>
        <taxon>Rikenellaceae</taxon>
        <taxon>Alistipes</taxon>
    </lineage>
</organism>
<protein>
    <submittedName>
        <fullName evidence="2">Uncharacterized protein</fullName>
    </submittedName>
</protein>
<dbReference type="RefSeq" id="WP_179954827.1">
    <property type="nucleotide sequence ID" value="NZ_AP019736.1"/>
</dbReference>
<dbReference type="EMBL" id="AP019736">
    <property type="protein sequence ID" value="BBL06373.1"/>
    <property type="molecule type" value="Genomic_DNA"/>
</dbReference>
<accession>A0A4Y1WZ93</accession>
<keyword evidence="1" id="KW-1133">Transmembrane helix</keyword>
<sequence>MTLTYIIRETLLMMGFTFVVGVAFAYVLKLMTLFFSYLNGEDLPSLVRRSRIWGRAYRMEVAHSYRYIRSFVGDERSVREMPMDPATEEESIHGMNGLTEYHFGNPETPERGYANR</sequence>
<dbReference type="GeneID" id="98674415"/>
<keyword evidence="3" id="KW-1185">Reference proteome</keyword>
<evidence type="ECO:0000256" key="1">
    <source>
        <dbReference type="SAM" id="Phobius"/>
    </source>
</evidence>